<comment type="caution">
    <text evidence="13">The sequence shown here is derived from an EMBL/GenBank/DDBJ whole genome shotgun (WGS) entry which is preliminary data.</text>
</comment>
<organism evidence="13 14">
    <name type="scientific">Cellulomonas fimi</name>
    <dbReference type="NCBI Taxonomy" id="1708"/>
    <lineage>
        <taxon>Bacteria</taxon>
        <taxon>Bacillati</taxon>
        <taxon>Actinomycetota</taxon>
        <taxon>Actinomycetes</taxon>
        <taxon>Micrococcales</taxon>
        <taxon>Cellulomonadaceae</taxon>
        <taxon>Cellulomonas</taxon>
    </lineage>
</organism>
<keyword evidence="4" id="KW-0808">Transferase</keyword>
<dbReference type="InterPro" id="IPR011712">
    <property type="entry name" value="Sig_transdc_His_kin_sub3_dim/P"/>
</dbReference>
<sequence length="313" mass="32845">MSSAALEAMAALFYDAGLYPYPNAVSLYLVGAHAATRVRAVIGLVVGLTGIVVYWTLVPSSGVPWLPGFLVAVWALAWVAGQAERQRRRSAEDLLRRAQEAEQRRESERAAAVAAERARIAHEVHDVVGHALNVMVLQAGAARRMLGRDSEASAAALATVEGVGRDALADLDQALAVLDAPPDRRPARGLAAVDDLAAQLTAAGVPVHVRVVGTPRALTRPVDLAAFRVVQEALTNVAKHAAGSPAEVEIRYDDDALRLRVSDRAPGRAATASPSGRGLVGIRARAEALGGTAEVGPDPRGGWSVRCTLPVRA</sequence>
<dbReference type="Pfam" id="PF07730">
    <property type="entry name" value="HisKA_3"/>
    <property type="match status" value="1"/>
</dbReference>
<evidence type="ECO:0000256" key="6">
    <source>
        <dbReference type="ARBA" id="ARBA00022777"/>
    </source>
</evidence>
<comment type="catalytic activity">
    <reaction evidence="1">
        <text>ATP + protein L-histidine = ADP + protein N-phospho-L-histidine.</text>
        <dbReference type="EC" id="2.7.13.3"/>
    </reaction>
</comment>
<dbReference type="InterPro" id="IPR050482">
    <property type="entry name" value="Sensor_HK_TwoCompSys"/>
</dbReference>
<evidence type="ECO:0000256" key="8">
    <source>
        <dbReference type="ARBA" id="ARBA00023012"/>
    </source>
</evidence>
<evidence type="ECO:0000256" key="5">
    <source>
        <dbReference type="ARBA" id="ARBA00022741"/>
    </source>
</evidence>
<name>A0A7Y0LWR0_CELFI</name>
<reference evidence="13 14" key="1">
    <citation type="submission" date="2020-04" db="EMBL/GenBank/DDBJ databases">
        <title>Sequencing and Assembly of C. fimi.</title>
        <authorList>
            <person name="Ramsey A.R."/>
        </authorList>
    </citation>
    <scope>NUCLEOTIDE SEQUENCE [LARGE SCALE GENOMIC DNA]</scope>
    <source>
        <strain evidence="13 14">SB</strain>
    </source>
</reference>
<keyword evidence="6 13" id="KW-0418">Kinase</keyword>
<dbReference type="RefSeq" id="WP_169323375.1">
    <property type="nucleotide sequence ID" value="NZ_JABCJJ010000003.1"/>
</dbReference>
<dbReference type="GO" id="GO:0016020">
    <property type="term" value="C:membrane"/>
    <property type="evidence" value="ECO:0007669"/>
    <property type="project" value="InterPro"/>
</dbReference>
<keyword evidence="14" id="KW-1185">Reference proteome</keyword>
<dbReference type="GO" id="GO:0000155">
    <property type="term" value="F:phosphorelay sensor kinase activity"/>
    <property type="evidence" value="ECO:0007669"/>
    <property type="project" value="InterPro"/>
</dbReference>
<dbReference type="GO" id="GO:0005524">
    <property type="term" value="F:ATP binding"/>
    <property type="evidence" value="ECO:0007669"/>
    <property type="project" value="UniProtKB-KW"/>
</dbReference>
<evidence type="ECO:0000259" key="12">
    <source>
        <dbReference type="Pfam" id="PF07730"/>
    </source>
</evidence>
<feature type="transmembrane region" description="Helical" evidence="10">
    <location>
        <begin position="63"/>
        <end position="81"/>
    </location>
</feature>
<evidence type="ECO:0000313" key="13">
    <source>
        <dbReference type="EMBL" id="NMR19234.1"/>
    </source>
</evidence>
<keyword evidence="9" id="KW-0175">Coiled coil</keyword>
<dbReference type="GO" id="GO:0046983">
    <property type="term" value="F:protein dimerization activity"/>
    <property type="evidence" value="ECO:0007669"/>
    <property type="project" value="InterPro"/>
</dbReference>
<evidence type="ECO:0000256" key="7">
    <source>
        <dbReference type="ARBA" id="ARBA00022840"/>
    </source>
</evidence>
<evidence type="ECO:0000259" key="11">
    <source>
        <dbReference type="Pfam" id="PF02518"/>
    </source>
</evidence>
<feature type="domain" description="Signal transduction histidine kinase subgroup 3 dimerisation and phosphoacceptor" evidence="12">
    <location>
        <begin position="116"/>
        <end position="181"/>
    </location>
</feature>
<evidence type="ECO:0000256" key="4">
    <source>
        <dbReference type="ARBA" id="ARBA00022679"/>
    </source>
</evidence>
<evidence type="ECO:0000256" key="10">
    <source>
        <dbReference type="SAM" id="Phobius"/>
    </source>
</evidence>
<feature type="coiled-coil region" evidence="9">
    <location>
        <begin position="84"/>
        <end position="118"/>
    </location>
</feature>
<keyword evidence="10" id="KW-0472">Membrane</keyword>
<dbReference type="InterPro" id="IPR036890">
    <property type="entry name" value="HATPase_C_sf"/>
</dbReference>
<dbReference type="Pfam" id="PF02518">
    <property type="entry name" value="HATPase_c"/>
    <property type="match status" value="1"/>
</dbReference>
<dbReference type="EMBL" id="JABCJJ010000003">
    <property type="protein sequence ID" value="NMR19234.1"/>
    <property type="molecule type" value="Genomic_DNA"/>
</dbReference>
<gene>
    <name evidence="13" type="ORF">HIR71_03215</name>
</gene>
<evidence type="ECO:0000256" key="1">
    <source>
        <dbReference type="ARBA" id="ARBA00000085"/>
    </source>
</evidence>
<dbReference type="EC" id="2.7.13.3" evidence="2"/>
<keyword evidence="10" id="KW-1133">Transmembrane helix</keyword>
<dbReference type="Gene3D" id="3.30.565.10">
    <property type="entry name" value="Histidine kinase-like ATPase, C-terminal domain"/>
    <property type="match status" value="1"/>
</dbReference>
<dbReference type="Gene3D" id="1.20.5.1930">
    <property type="match status" value="1"/>
</dbReference>
<evidence type="ECO:0000256" key="3">
    <source>
        <dbReference type="ARBA" id="ARBA00022553"/>
    </source>
</evidence>
<accession>A0A7Y0LWR0</accession>
<protein>
    <recommendedName>
        <fullName evidence="2">histidine kinase</fullName>
        <ecNumber evidence="2">2.7.13.3</ecNumber>
    </recommendedName>
</protein>
<feature type="domain" description="Histidine kinase/HSP90-like ATPase" evidence="11">
    <location>
        <begin position="226"/>
        <end position="312"/>
    </location>
</feature>
<dbReference type="PANTHER" id="PTHR24421:SF10">
    <property type="entry name" value="NITRATE_NITRITE SENSOR PROTEIN NARQ"/>
    <property type="match status" value="1"/>
</dbReference>
<keyword evidence="8" id="KW-0902">Two-component regulatory system</keyword>
<evidence type="ECO:0000313" key="14">
    <source>
        <dbReference type="Proteomes" id="UP000562124"/>
    </source>
</evidence>
<dbReference type="AlphaFoldDB" id="A0A7Y0LWR0"/>
<evidence type="ECO:0000256" key="9">
    <source>
        <dbReference type="SAM" id="Coils"/>
    </source>
</evidence>
<keyword evidence="7" id="KW-0067">ATP-binding</keyword>
<dbReference type="Proteomes" id="UP000562124">
    <property type="component" value="Unassembled WGS sequence"/>
</dbReference>
<proteinExistence type="predicted"/>
<dbReference type="CDD" id="cd16917">
    <property type="entry name" value="HATPase_UhpB-NarQ-NarX-like"/>
    <property type="match status" value="1"/>
</dbReference>
<dbReference type="PANTHER" id="PTHR24421">
    <property type="entry name" value="NITRATE/NITRITE SENSOR PROTEIN NARX-RELATED"/>
    <property type="match status" value="1"/>
</dbReference>
<keyword evidence="5" id="KW-0547">Nucleotide-binding</keyword>
<dbReference type="InterPro" id="IPR003594">
    <property type="entry name" value="HATPase_dom"/>
</dbReference>
<feature type="transmembrane region" description="Helical" evidence="10">
    <location>
        <begin position="38"/>
        <end position="57"/>
    </location>
</feature>
<evidence type="ECO:0000256" key="2">
    <source>
        <dbReference type="ARBA" id="ARBA00012438"/>
    </source>
</evidence>
<keyword evidence="10" id="KW-0812">Transmembrane</keyword>
<dbReference type="SUPFAM" id="SSF55874">
    <property type="entry name" value="ATPase domain of HSP90 chaperone/DNA topoisomerase II/histidine kinase"/>
    <property type="match status" value="1"/>
</dbReference>
<keyword evidence="3" id="KW-0597">Phosphoprotein</keyword>